<dbReference type="InterPro" id="IPR017476">
    <property type="entry name" value="UDP-Glc/GDP-Man"/>
</dbReference>
<dbReference type="SUPFAM" id="SSF52413">
    <property type="entry name" value="UDP-glucose/GDP-mannose dehydrogenase C-terminal domain"/>
    <property type="match status" value="1"/>
</dbReference>
<dbReference type="SMART" id="SM00984">
    <property type="entry name" value="UDPG_MGDP_dh_C"/>
    <property type="match status" value="1"/>
</dbReference>
<dbReference type="InterPro" id="IPR036291">
    <property type="entry name" value="NAD(P)-bd_dom_sf"/>
</dbReference>
<dbReference type="InterPro" id="IPR014026">
    <property type="entry name" value="UDP-Glc/GDP-Man_DH_dimer"/>
</dbReference>
<dbReference type="Pfam" id="PF03720">
    <property type="entry name" value="UDPG_MGDP_dh_C"/>
    <property type="match status" value="1"/>
</dbReference>
<evidence type="ECO:0000259" key="4">
    <source>
        <dbReference type="SMART" id="SM00984"/>
    </source>
</evidence>
<dbReference type="GO" id="GO:0016616">
    <property type="term" value="F:oxidoreductase activity, acting on the CH-OH group of donors, NAD or NADP as acceptor"/>
    <property type="evidence" value="ECO:0007669"/>
    <property type="project" value="InterPro"/>
</dbReference>
<feature type="domain" description="UDP-glucose/GDP-mannose dehydrogenase C-terminal" evidence="4">
    <location>
        <begin position="305"/>
        <end position="391"/>
    </location>
</feature>
<evidence type="ECO:0000313" key="5">
    <source>
        <dbReference type="EMBL" id="ADI87749.1"/>
    </source>
</evidence>
<organism evidence="5">
    <name type="scientific">uncultured Nitrospirae bacterium MY3-11A</name>
    <dbReference type="NCBI Taxonomy" id="798579"/>
    <lineage>
        <taxon>Bacteria</taxon>
        <taxon>Pseudomonadati</taxon>
        <taxon>Nitrospirota</taxon>
        <taxon>environmental samples</taxon>
    </lineage>
</organism>
<evidence type="ECO:0000256" key="2">
    <source>
        <dbReference type="ARBA" id="ARBA00023027"/>
    </source>
</evidence>
<dbReference type="GO" id="GO:0016628">
    <property type="term" value="F:oxidoreductase activity, acting on the CH-CH group of donors, NAD or NADP as acceptor"/>
    <property type="evidence" value="ECO:0007669"/>
    <property type="project" value="InterPro"/>
</dbReference>
<sequence length="395" mass="44161">MGYDVCVVGGLGHVGLPLGIMLAEAGKKVVLYDINTKAIDMVSKGKMPFLETGAEEILRKVINNTLFVSNDRAVITESHYVIIVIGTPVDEHLNPQFTIFKQFFDDLSGCLKDGQHIILRSTVFPGTTEKIKEYLAAKGKNVRVSFCPERIAEGKAIVELRELPQIVASFDSDSEVEAARLFEILTDDIMYLTPIEAELAKLFTNVWRYIQFSISNQFYQIAAQHKLDFYKIYSAITYKYPRAASFPSAGFAAGPCLFKDTMQLAAFSNNSFFLGHAAMLINEGLPNFIVSTLKDRYSLKEKTVGILGMAFKANNDDKRESLSYKLKKILEIESKQVLCSDVYINERGFVTAETLVSEADIIVLGTPHKEYADLNIQQDKVMVDVWNFFGNGGLF</sequence>
<dbReference type="InterPro" id="IPR001732">
    <property type="entry name" value="UDP-Glc/GDP-Man_DH_N"/>
</dbReference>
<dbReference type="InterPro" id="IPR014027">
    <property type="entry name" value="UDP-Glc/GDP-Man_DH_C"/>
</dbReference>
<dbReference type="Gene3D" id="3.40.50.720">
    <property type="entry name" value="NAD(P)-binding Rossmann-like Domain"/>
    <property type="match status" value="2"/>
</dbReference>
<dbReference type="Pfam" id="PF00984">
    <property type="entry name" value="UDPG_MGDP_dh"/>
    <property type="match status" value="1"/>
</dbReference>
<keyword evidence="1" id="KW-0560">Oxidoreductase</keyword>
<dbReference type="SUPFAM" id="SSF48179">
    <property type="entry name" value="6-phosphogluconate dehydrogenase C-terminal domain-like"/>
    <property type="match status" value="1"/>
</dbReference>
<dbReference type="PANTHER" id="PTHR43491:SF1">
    <property type="entry name" value="UDP-N-ACETYL-D-MANNOSAMINE DEHYDROGENASE"/>
    <property type="match status" value="1"/>
</dbReference>
<dbReference type="GO" id="GO:0000271">
    <property type="term" value="P:polysaccharide biosynthetic process"/>
    <property type="evidence" value="ECO:0007669"/>
    <property type="project" value="InterPro"/>
</dbReference>
<dbReference type="AlphaFoldDB" id="D9MP60"/>
<dbReference type="GO" id="GO:0051287">
    <property type="term" value="F:NAD binding"/>
    <property type="evidence" value="ECO:0007669"/>
    <property type="project" value="InterPro"/>
</dbReference>
<dbReference type="InterPro" id="IPR008927">
    <property type="entry name" value="6-PGluconate_DH-like_C_sf"/>
</dbReference>
<name>D9MP60_9BACT</name>
<gene>
    <name evidence="5" type="ORF">LW4_0140</name>
</gene>
<evidence type="ECO:0000256" key="3">
    <source>
        <dbReference type="PIRNR" id="PIRNR000124"/>
    </source>
</evidence>
<keyword evidence="2" id="KW-0520">NAD</keyword>
<accession>D9MP60</accession>
<reference evidence="5" key="1">
    <citation type="journal article" date="2011" name="Appl. Environ. Microbiol.">
        <title>Metagenomic analysis reveals unexpected subgenomic diversity of magnetotactic bacteria within the phylum Nitrospirae.</title>
        <authorList>
            <person name="Lin W."/>
            <person name="Jogler C."/>
            <person name="Schuler D."/>
            <person name="Pan Y."/>
        </authorList>
    </citation>
    <scope>NUCLEOTIDE SEQUENCE</scope>
</reference>
<dbReference type="EMBL" id="HM454282">
    <property type="protein sequence ID" value="ADI87749.1"/>
    <property type="molecule type" value="Genomic_DNA"/>
</dbReference>
<dbReference type="NCBIfam" id="TIGR03026">
    <property type="entry name" value="NDP-sugDHase"/>
    <property type="match status" value="1"/>
</dbReference>
<dbReference type="PANTHER" id="PTHR43491">
    <property type="entry name" value="UDP-N-ACETYL-D-MANNOSAMINE DEHYDROGENASE"/>
    <property type="match status" value="1"/>
</dbReference>
<dbReference type="InterPro" id="IPR028359">
    <property type="entry name" value="UDP_ManNAc/GlcNAc_DH"/>
</dbReference>
<dbReference type="PIRSF" id="PIRSF000124">
    <property type="entry name" value="UDPglc_GDPman_dh"/>
    <property type="match status" value="1"/>
</dbReference>
<dbReference type="PIRSF" id="PIRSF500136">
    <property type="entry name" value="UDP_ManNAc_DH"/>
    <property type="match status" value="1"/>
</dbReference>
<dbReference type="SUPFAM" id="SSF51735">
    <property type="entry name" value="NAD(P)-binding Rossmann-fold domains"/>
    <property type="match status" value="1"/>
</dbReference>
<comment type="similarity">
    <text evidence="3">Belongs to the UDP-glucose/GDP-mannose dehydrogenase family.</text>
</comment>
<protein>
    <submittedName>
        <fullName evidence="5">UDP-glucose/GDP-mannose dehydrogenase</fullName>
    </submittedName>
</protein>
<proteinExistence type="inferred from homology"/>
<dbReference type="InterPro" id="IPR036220">
    <property type="entry name" value="UDP-Glc/GDP-Man_DH_C_sf"/>
</dbReference>
<dbReference type="Pfam" id="PF03721">
    <property type="entry name" value="UDPG_MGDP_dh_N"/>
    <property type="match status" value="1"/>
</dbReference>
<evidence type="ECO:0000256" key="1">
    <source>
        <dbReference type="ARBA" id="ARBA00023002"/>
    </source>
</evidence>